<dbReference type="EMBL" id="SCWF01000001">
    <property type="protein sequence ID" value="TDM15535.1"/>
    <property type="molecule type" value="Genomic_DNA"/>
</dbReference>
<comment type="cofactor">
    <cofactor evidence="1">
        <name>Zn(2+)</name>
        <dbReference type="ChEBI" id="CHEBI:29105"/>
    </cofactor>
</comment>
<dbReference type="SMART" id="SM00849">
    <property type="entry name" value="Lactamase_B"/>
    <property type="match status" value="1"/>
</dbReference>
<dbReference type="RefSeq" id="WP_133450741.1">
    <property type="nucleotide sequence ID" value="NZ_SCWF01000001.1"/>
</dbReference>
<dbReference type="InterPro" id="IPR036866">
    <property type="entry name" value="RibonucZ/Hydroxyglut_hydro"/>
</dbReference>
<keyword evidence="4" id="KW-0862">Zinc</keyword>
<sequence length="205" mass="22721">MKVHVLSLGPIQTNCYIIERDTSLLIVDPGAEFEKISTLINQLNKKVEAILLTHTHFDHIGAVDELAAALDVKVYVADEEKYWLSDPEANGSEKFKSYGLEEVVVRTKPEILHPGHKTLGSFEFDIMHTPGHSPGSLTFIFEDFAVVGDTLFKEGIGRTDLKEGNLQTLMTSIDALMTLPEETVIYPGHGPKTTLAYESAHNPFL</sequence>
<feature type="domain" description="Metallo-beta-lactamase" evidence="5">
    <location>
        <begin position="12"/>
        <end position="189"/>
    </location>
</feature>
<dbReference type="GO" id="GO:0046872">
    <property type="term" value="F:metal ion binding"/>
    <property type="evidence" value="ECO:0007669"/>
    <property type="project" value="UniProtKB-KW"/>
</dbReference>
<accession>A0A4R6C2H9</accession>
<dbReference type="Pfam" id="PF00753">
    <property type="entry name" value="Lactamase_B"/>
    <property type="match status" value="1"/>
</dbReference>
<dbReference type="CDD" id="cd06262">
    <property type="entry name" value="metallo-hydrolase-like_MBL-fold"/>
    <property type="match status" value="1"/>
</dbReference>
<dbReference type="PANTHER" id="PTHR46233">
    <property type="entry name" value="HYDROXYACYLGLUTATHIONE HYDROLASE GLOC"/>
    <property type="match status" value="1"/>
</dbReference>
<dbReference type="OrthoDB" id="9802248at2"/>
<proteinExistence type="predicted"/>
<evidence type="ECO:0000256" key="3">
    <source>
        <dbReference type="ARBA" id="ARBA00022801"/>
    </source>
</evidence>
<name>A0A4R6C2H9_9STAP</name>
<evidence type="ECO:0000256" key="4">
    <source>
        <dbReference type="ARBA" id="ARBA00022833"/>
    </source>
</evidence>
<keyword evidence="3 6" id="KW-0378">Hydrolase</keyword>
<evidence type="ECO:0000256" key="1">
    <source>
        <dbReference type="ARBA" id="ARBA00001947"/>
    </source>
</evidence>
<dbReference type="GO" id="GO:0016787">
    <property type="term" value="F:hydrolase activity"/>
    <property type="evidence" value="ECO:0007669"/>
    <property type="project" value="UniProtKB-KW"/>
</dbReference>
<dbReference type="Gene3D" id="3.60.15.10">
    <property type="entry name" value="Ribonuclease Z/Hydroxyacylglutathione hydrolase-like"/>
    <property type="match status" value="1"/>
</dbReference>
<evidence type="ECO:0000313" key="7">
    <source>
        <dbReference type="Proteomes" id="UP000294843"/>
    </source>
</evidence>
<dbReference type="SUPFAM" id="SSF56281">
    <property type="entry name" value="Metallo-hydrolase/oxidoreductase"/>
    <property type="match status" value="1"/>
</dbReference>
<dbReference type="AlphaFoldDB" id="A0A4R6C2H9"/>
<comment type="caution">
    <text evidence="6">The sequence shown here is derived from an EMBL/GenBank/DDBJ whole genome shotgun (WGS) entry which is preliminary data.</text>
</comment>
<dbReference type="Proteomes" id="UP000294843">
    <property type="component" value="Unassembled WGS sequence"/>
</dbReference>
<dbReference type="InterPro" id="IPR001279">
    <property type="entry name" value="Metallo-B-lactamas"/>
</dbReference>
<evidence type="ECO:0000256" key="2">
    <source>
        <dbReference type="ARBA" id="ARBA00022723"/>
    </source>
</evidence>
<keyword evidence="7" id="KW-1185">Reference proteome</keyword>
<dbReference type="PANTHER" id="PTHR46233:SF3">
    <property type="entry name" value="HYDROXYACYLGLUTATHIONE HYDROLASE GLOC"/>
    <property type="match status" value="1"/>
</dbReference>
<keyword evidence="2" id="KW-0479">Metal-binding</keyword>
<evidence type="ECO:0000259" key="5">
    <source>
        <dbReference type="SMART" id="SM00849"/>
    </source>
</evidence>
<protein>
    <submittedName>
        <fullName evidence="6">MBL fold metallo-hydrolase</fullName>
    </submittedName>
</protein>
<evidence type="ECO:0000313" key="6">
    <source>
        <dbReference type="EMBL" id="TDM15535.1"/>
    </source>
</evidence>
<dbReference type="InterPro" id="IPR051453">
    <property type="entry name" value="MBL_Glyoxalase_II"/>
</dbReference>
<reference evidence="6 7" key="1">
    <citation type="submission" date="2019-01" db="EMBL/GenBank/DDBJ databases">
        <title>Draft genome sequences of the type strains of six Macrococcus species.</title>
        <authorList>
            <person name="Mazhar S."/>
            <person name="Altermann E."/>
            <person name="Hill C."/>
            <person name="Mcauliffe O."/>
        </authorList>
    </citation>
    <scope>NUCLEOTIDE SEQUENCE [LARGE SCALE GENOMIC DNA]</scope>
    <source>
        <strain evidence="6 7">ATCC 51825</strain>
    </source>
</reference>
<organism evidence="6 7">
    <name type="scientific">Macrococcus bovicus</name>
    <dbReference type="NCBI Taxonomy" id="69968"/>
    <lineage>
        <taxon>Bacteria</taxon>
        <taxon>Bacillati</taxon>
        <taxon>Bacillota</taxon>
        <taxon>Bacilli</taxon>
        <taxon>Bacillales</taxon>
        <taxon>Staphylococcaceae</taxon>
        <taxon>Macrococcus</taxon>
    </lineage>
</organism>
<gene>
    <name evidence="6" type="ORF">ERX55_01120</name>
</gene>